<dbReference type="Proteomes" id="UP000198658">
    <property type="component" value="Unassembled WGS sequence"/>
</dbReference>
<dbReference type="InterPro" id="IPR049221">
    <property type="entry name" value="DUF6869"/>
</dbReference>
<accession>A0A1H4A4H6</accession>
<dbReference type="Pfam" id="PF21746">
    <property type="entry name" value="DUF6869"/>
    <property type="match status" value="1"/>
</dbReference>
<evidence type="ECO:0000313" key="3">
    <source>
        <dbReference type="Proteomes" id="UP000198658"/>
    </source>
</evidence>
<proteinExistence type="predicted"/>
<dbReference type="EMBL" id="FNQO01000003">
    <property type="protein sequence ID" value="SEA31003.1"/>
    <property type="molecule type" value="Genomic_DNA"/>
</dbReference>
<dbReference type="AlphaFoldDB" id="A0A1H4A4H6"/>
<sequence>MWEFESGDPRRDQYEWVEDIEYEFVYEKPNEALDLILTIMNFSQSNAIKEVLAAGPLEQVLAQHGPKIIERVERLAQEDEKFAGLLGGVWKNSMASDVWVRVQNVWDRSGWDGNA</sequence>
<evidence type="ECO:0000313" key="2">
    <source>
        <dbReference type="EMBL" id="SEA31003.1"/>
    </source>
</evidence>
<gene>
    <name evidence="2" type="ORF">SAMN05216562_2548</name>
</gene>
<name>A0A1H4A4H6_9GAMM</name>
<feature type="domain" description="DUF6869" evidence="1">
    <location>
        <begin position="9"/>
        <end position="109"/>
    </location>
</feature>
<dbReference type="STRING" id="658218.SAMN05216562_2548"/>
<keyword evidence="3" id="KW-1185">Reference proteome</keyword>
<reference evidence="3" key="1">
    <citation type="submission" date="2016-10" db="EMBL/GenBank/DDBJ databases">
        <authorList>
            <person name="Varghese N."/>
            <person name="Submissions S."/>
        </authorList>
    </citation>
    <scope>NUCLEOTIDE SEQUENCE [LARGE SCALE GENOMIC DNA]</scope>
    <source>
        <strain evidence="3">CGMCC 1.10657</strain>
    </source>
</reference>
<protein>
    <recommendedName>
        <fullName evidence="1">DUF6869 domain-containing protein</fullName>
    </recommendedName>
</protein>
<evidence type="ECO:0000259" key="1">
    <source>
        <dbReference type="Pfam" id="PF21746"/>
    </source>
</evidence>
<organism evidence="2 3">
    <name type="scientific">Microbulbifer marinus</name>
    <dbReference type="NCBI Taxonomy" id="658218"/>
    <lineage>
        <taxon>Bacteria</taxon>
        <taxon>Pseudomonadati</taxon>
        <taxon>Pseudomonadota</taxon>
        <taxon>Gammaproteobacteria</taxon>
        <taxon>Cellvibrionales</taxon>
        <taxon>Microbulbiferaceae</taxon>
        <taxon>Microbulbifer</taxon>
    </lineage>
</organism>